<feature type="compositionally biased region" description="Polar residues" evidence="1">
    <location>
        <begin position="460"/>
        <end position="477"/>
    </location>
</feature>
<dbReference type="RefSeq" id="WP_265997936.1">
    <property type="nucleotide sequence ID" value="NZ_JAPJDN010000012.1"/>
</dbReference>
<accession>A0ABT3SGW1</accession>
<dbReference type="InterPro" id="IPR005693">
    <property type="entry name" value="Mce"/>
</dbReference>
<evidence type="ECO:0000313" key="3">
    <source>
        <dbReference type="EMBL" id="MCX2938140.1"/>
    </source>
</evidence>
<dbReference type="Pfam" id="PF02470">
    <property type="entry name" value="MlaD"/>
    <property type="match status" value="1"/>
</dbReference>
<dbReference type="NCBIfam" id="TIGR00996">
    <property type="entry name" value="Mtu_fam_mce"/>
    <property type="match status" value="1"/>
</dbReference>
<comment type="caution">
    <text evidence="3">The sequence shown here is derived from an EMBL/GenBank/DDBJ whole genome shotgun (WGS) entry which is preliminary data.</text>
</comment>
<reference evidence="3 4" key="1">
    <citation type="submission" date="2022-11" db="EMBL/GenBank/DDBJ databases">
        <title>Mycobacterium sp. nov.</title>
        <authorList>
            <person name="Papic B."/>
            <person name="Spicic S."/>
            <person name="Duvnjak S."/>
        </authorList>
    </citation>
    <scope>NUCLEOTIDE SEQUENCE [LARGE SCALE GENOMIC DNA]</scope>
    <source>
        <strain evidence="3 4">CVI_P4</strain>
    </source>
</reference>
<evidence type="ECO:0000259" key="2">
    <source>
        <dbReference type="Pfam" id="PF02470"/>
    </source>
</evidence>
<name>A0ABT3SGW1_9MYCO</name>
<feature type="region of interest" description="Disordered" evidence="1">
    <location>
        <begin position="404"/>
        <end position="486"/>
    </location>
</feature>
<dbReference type="Proteomes" id="UP001300745">
    <property type="component" value="Unassembled WGS sequence"/>
</dbReference>
<proteinExistence type="predicted"/>
<dbReference type="InterPro" id="IPR052336">
    <property type="entry name" value="MlaD_Phospholipid_Transporter"/>
</dbReference>
<organism evidence="3 4">
    <name type="scientific">Mycobacterium pinniadriaticum</name>
    <dbReference type="NCBI Taxonomy" id="2994102"/>
    <lineage>
        <taxon>Bacteria</taxon>
        <taxon>Bacillati</taxon>
        <taxon>Actinomycetota</taxon>
        <taxon>Actinomycetes</taxon>
        <taxon>Mycobacteriales</taxon>
        <taxon>Mycobacteriaceae</taxon>
        <taxon>Mycobacterium</taxon>
    </lineage>
</organism>
<keyword evidence="4" id="KW-1185">Reference proteome</keyword>
<gene>
    <name evidence="3" type="ORF">ORI27_15640</name>
</gene>
<dbReference type="EMBL" id="JAPJDO010000012">
    <property type="protein sequence ID" value="MCX2938140.1"/>
    <property type="molecule type" value="Genomic_DNA"/>
</dbReference>
<dbReference type="PANTHER" id="PTHR33371:SF16">
    <property type="entry name" value="MCE-FAMILY PROTEIN MCE3F"/>
    <property type="match status" value="1"/>
</dbReference>
<sequence>MYMTRRIRIQLAIFLVVSLITLTVIALGYLKLPQLLFGVGQYTVTVELPEAGGLYQRANVTYRGSEVGEVKDVNLTDSGVVAVLSLRSDVKIPSNLTAAVHSTSAVGEQYVALLPRTSDAPPLKDGDVIPRTDTRVPPDINSLLDATNRGLEAIPRDDLKTAVDESYTAFGGLGPELSRLVRGSTTLASDARKHLSELTNLVDNSAPLLQSQIDTSDEVQAWAARVADISRQLKDQDPAVRGILEQGAPTAEAGRALIRRLQPTLPILLANLVSVGEVGVAYRDGIEQILVLLPQGAADVQATALPDRDTNLPYKGGFLSFNLNFNVPPPCTTGFLPAQQWRSAAFQDSPDRPEGDLYCRVPQDSVFNVRGARNTPCATRSGKRAPTVKMCESDENYVPLNDGLNWKGDPNATSTGQTIPQPPPGTPGSTAIPPPAPAEPPVAIAEYDPATGSYVGPDGNTYTQGNLAQNAPTNPTWQDMLLPPSN</sequence>
<dbReference type="InterPro" id="IPR003399">
    <property type="entry name" value="Mce/MlaD"/>
</dbReference>
<evidence type="ECO:0000256" key="1">
    <source>
        <dbReference type="SAM" id="MobiDB-lite"/>
    </source>
</evidence>
<evidence type="ECO:0000313" key="4">
    <source>
        <dbReference type="Proteomes" id="UP001300745"/>
    </source>
</evidence>
<feature type="compositionally biased region" description="Pro residues" evidence="1">
    <location>
        <begin position="420"/>
        <end position="440"/>
    </location>
</feature>
<feature type="domain" description="Mce/MlaD" evidence="2">
    <location>
        <begin position="41"/>
        <end position="115"/>
    </location>
</feature>
<dbReference type="PANTHER" id="PTHR33371">
    <property type="entry name" value="INTERMEMBRANE PHOSPHOLIPID TRANSPORT SYSTEM BINDING PROTEIN MLAD-RELATED"/>
    <property type="match status" value="1"/>
</dbReference>
<protein>
    <submittedName>
        <fullName evidence="3">MlaD family protein</fullName>
    </submittedName>
</protein>